<comment type="subcellular location">
    <subcellularLocation>
        <location evidence="1">Membrane</location>
    </subcellularLocation>
</comment>
<keyword evidence="6" id="KW-0732">Signal</keyword>
<accession>A0A8C7K8Q1</accession>
<organism evidence="8 9">
    <name type="scientific">Oncorhynchus kisutch</name>
    <name type="common">Coho salmon</name>
    <name type="synonym">Salmo kisutch</name>
    <dbReference type="NCBI Taxonomy" id="8019"/>
    <lineage>
        <taxon>Eukaryota</taxon>
        <taxon>Metazoa</taxon>
        <taxon>Chordata</taxon>
        <taxon>Craniata</taxon>
        <taxon>Vertebrata</taxon>
        <taxon>Euteleostomi</taxon>
        <taxon>Actinopterygii</taxon>
        <taxon>Neopterygii</taxon>
        <taxon>Teleostei</taxon>
        <taxon>Protacanthopterygii</taxon>
        <taxon>Salmoniformes</taxon>
        <taxon>Salmonidae</taxon>
        <taxon>Salmoninae</taxon>
        <taxon>Oncorhynchus</taxon>
    </lineage>
</organism>
<dbReference type="Ensembl" id="ENSOKIT00005105717.1">
    <property type="protein sequence ID" value="ENSOKIP00005098647.1"/>
    <property type="gene ID" value="ENSOKIG00005043415.1"/>
</dbReference>
<keyword evidence="5" id="KW-1133">Transmembrane helix</keyword>
<reference evidence="8" key="1">
    <citation type="submission" date="2025-08" db="UniProtKB">
        <authorList>
            <consortium name="Ensembl"/>
        </authorList>
    </citation>
    <scope>IDENTIFICATION</scope>
</reference>
<feature type="domain" description="Ig-like" evidence="7">
    <location>
        <begin position="121"/>
        <end position="233"/>
    </location>
</feature>
<dbReference type="AlphaFoldDB" id="A0A8C7K8Q1"/>
<dbReference type="PANTHER" id="PTHR11860:SF87">
    <property type="entry name" value="CMRF35-LIKE MOLECULE 8"/>
    <property type="match status" value="1"/>
</dbReference>
<evidence type="ECO:0000256" key="5">
    <source>
        <dbReference type="SAM" id="Phobius"/>
    </source>
</evidence>
<feature type="compositionally biased region" description="Polar residues" evidence="4">
    <location>
        <begin position="241"/>
        <end position="257"/>
    </location>
</feature>
<evidence type="ECO:0000259" key="7">
    <source>
        <dbReference type="PROSITE" id="PS50835"/>
    </source>
</evidence>
<feature type="signal peptide" evidence="6">
    <location>
        <begin position="1"/>
        <end position="20"/>
    </location>
</feature>
<dbReference type="Proteomes" id="UP000694557">
    <property type="component" value="Unassembled WGS sequence"/>
</dbReference>
<dbReference type="InterPro" id="IPR003599">
    <property type="entry name" value="Ig_sub"/>
</dbReference>
<dbReference type="InterPro" id="IPR013106">
    <property type="entry name" value="Ig_V-set"/>
</dbReference>
<dbReference type="RefSeq" id="XP_020314079.2">
    <property type="nucleotide sequence ID" value="XM_020458490.2"/>
</dbReference>
<dbReference type="GO" id="GO:0005886">
    <property type="term" value="C:plasma membrane"/>
    <property type="evidence" value="ECO:0007669"/>
    <property type="project" value="TreeGrafter"/>
</dbReference>
<evidence type="ECO:0000313" key="8">
    <source>
        <dbReference type="Ensembl" id="ENSOKIP00005098647.1"/>
    </source>
</evidence>
<feature type="compositionally biased region" description="Low complexity" evidence="4">
    <location>
        <begin position="227"/>
        <end position="240"/>
    </location>
</feature>
<protein>
    <submittedName>
        <fullName evidence="8">Polymeric immunoglobulin receptor</fullName>
    </submittedName>
</protein>
<dbReference type="InterPro" id="IPR007110">
    <property type="entry name" value="Ig-like_dom"/>
</dbReference>
<dbReference type="Gene3D" id="2.60.40.10">
    <property type="entry name" value="Immunoglobulins"/>
    <property type="match status" value="2"/>
</dbReference>
<dbReference type="GeneTree" id="ENSGT00950000182977"/>
<dbReference type="InterPro" id="IPR036179">
    <property type="entry name" value="Ig-like_dom_sf"/>
</dbReference>
<keyword evidence="9" id="KW-1185">Reference proteome</keyword>
<evidence type="ECO:0000256" key="1">
    <source>
        <dbReference type="ARBA" id="ARBA00004370"/>
    </source>
</evidence>
<reference evidence="8" key="2">
    <citation type="submission" date="2025-09" db="UniProtKB">
        <authorList>
            <consortium name="Ensembl"/>
        </authorList>
    </citation>
    <scope>IDENTIFICATION</scope>
</reference>
<dbReference type="InterPro" id="IPR013783">
    <property type="entry name" value="Ig-like_fold"/>
</dbReference>
<dbReference type="SUPFAM" id="SSF48726">
    <property type="entry name" value="Immunoglobulin"/>
    <property type="match status" value="2"/>
</dbReference>
<sequence length="365" mass="40197">MASHLSLSIVFLIFSRLSGAYRVSVKTGGSITIPCRYDLIYKMHEKYLCKVDYLVRCSPDVHSKSINKASISHYINKQTFTVTMTDLRTEDSGRYRCAVEINGGSDVIIKTFQLSVTPGTPELYVDQQKVTGVEGGSVIVNCYYRDTVNIKWCRIGGSVSCMDGNSGTISETSVTQLQTTDATRRNVFMVTMSGLKTENTGWYRCGVGDLVMPVHITVRQQTTTQSTTTMTITQAPTTEQSSFSPTAEPVQTDNTVQGPGGGKEKVTMSSIDLNVLLIPLGMLVVVIAGVLVTWKMWRKYKDNKAIDQTTNTSVQDPFPADDVMYSTVVPKRRNQLNVQTKGQPYVVYSSLVLHPTEGSNTAVTD</sequence>
<evidence type="ECO:0000256" key="2">
    <source>
        <dbReference type="ARBA" id="ARBA00022692"/>
    </source>
</evidence>
<dbReference type="GeneID" id="109868756"/>
<dbReference type="GO" id="GO:0004888">
    <property type="term" value="F:transmembrane signaling receptor activity"/>
    <property type="evidence" value="ECO:0007669"/>
    <property type="project" value="TreeGrafter"/>
</dbReference>
<dbReference type="Pfam" id="PF07686">
    <property type="entry name" value="V-set"/>
    <property type="match status" value="1"/>
</dbReference>
<feature type="region of interest" description="Disordered" evidence="4">
    <location>
        <begin position="227"/>
        <end position="263"/>
    </location>
</feature>
<evidence type="ECO:0000313" key="9">
    <source>
        <dbReference type="Proteomes" id="UP000694557"/>
    </source>
</evidence>
<dbReference type="PROSITE" id="PS50835">
    <property type="entry name" value="IG_LIKE"/>
    <property type="match status" value="1"/>
</dbReference>
<proteinExistence type="predicted"/>
<evidence type="ECO:0000256" key="4">
    <source>
        <dbReference type="SAM" id="MobiDB-lite"/>
    </source>
</evidence>
<dbReference type="SMART" id="SM00409">
    <property type="entry name" value="IG"/>
    <property type="match status" value="2"/>
</dbReference>
<feature type="chain" id="PRO_5034250059" evidence="6">
    <location>
        <begin position="21"/>
        <end position="365"/>
    </location>
</feature>
<evidence type="ECO:0000256" key="3">
    <source>
        <dbReference type="ARBA" id="ARBA00023136"/>
    </source>
</evidence>
<name>A0A8C7K8Q1_ONCKI</name>
<evidence type="ECO:0000256" key="6">
    <source>
        <dbReference type="SAM" id="SignalP"/>
    </source>
</evidence>
<feature type="transmembrane region" description="Helical" evidence="5">
    <location>
        <begin position="273"/>
        <end position="294"/>
    </location>
</feature>
<dbReference type="KEGG" id="oki:109868756"/>
<dbReference type="InterPro" id="IPR050671">
    <property type="entry name" value="CD300_family_receptors"/>
</dbReference>
<keyword evidence="2 5" id="KW-0812">Transmembrane</keyword>
<dbReference type="PANTHER" id="PTHR11860">
    <property type="entry name" value="POLYMERIC-IMMUNOGLOBULIN RECEPTOR"/>
    <property type="match status" value="1"/>
</dbReference>
<keyword evidence="3 5" id="KW-0472">Membrane</keyword>
<gene>
    <name evidence="8" type="primary">LOC109868756</name>
</gene>